<reference evidence="3" key="1">
    <citation type="journal article" date="2019" name="Int. J. Syst. Evol. Microbiol.">
        <title>The Global Catalogue of Microorganisms (GCM) 10K type strain sequencing project: providing services to taxonomists for standard genome sequencing and annotation.</title>
        <authorList>
            <consortium name="The Broad Institute Genomics Platform"/>
            <consortium name="The Broad Institute Genome Sequencing Center for Infectious Disease"/>
            <person name="Wu L."/>
            <person name="Ma J."/>
        </authorList>
    </citation>
    <scope>NUCLEOTIDE SEQUENCE [LARGE SCALE GENOMIC DNA]</scope>
    <source>
        <strain evidence="3">JCM 18472</strain>
    </source>
</reference>
<evidence type="ECO:0000256" key="1">
    <source>
        <dbReference type="SAM" id="MobiDB-lite"/>
    </source>
</evidence>
<accession>A0ABP9RIT2</accession>
<feature type="compositionally biased region" description="Basic and acidic residues" evidence="1">
    <location>
        <begin position="127"/>
        <end position="162"/>
    </location>
</feature>
<feature type="region of interest" description="Disordered" evidence="1">
    <location>
        <begin position="219"/>
        <end position="311"/>
    </location>
</feature>
<protein>
    <submittedName>
        <fullName evidence="2">DUF3618 domain-containing protein</fullName>
    </submittedName>
</protein>
<gene>
    <name evidence="2" type="ORF">GCM10023342_25860</name>
</gene>
<keyword evidence="3" id="KW-1185">Reference proteome</keyword>
<feature type="compositionally biased region" description="Basic and acidic residues" evidence="1">
    <location>
        <begin position="219"/>
        <end position="253"/>
    </location>
</feature>
<evidence type="ECO:0000313" key="2">
    <source>
        <dbReference type="EMBL" id="GAA5177546.1"/>
    </source>
</evidence>
<proteinExistence type="predicted"/>
<feature type="compositionally biased region" description="Polar residues" evidence="1">
    <location>
        <begin position="111"/>
        <end position="122"/>
    </location>
</feature>
<comment type="caution">
    <text evidence="2">The sequence shown here is derived from an EMBL/GenBank/DDBJ whole genome shotgun (WGS) entry which is preliminary data.</text>
</comment>
<organism evidence="2 3">
    <name type="scientific">Modicisalibacter zincidurans</name>
    <dbReference type="NCBI Taxonomy" id="1178777"/>
    <lineage>
        <taxon>Bacteria</taxon>
        <taxon>Pseudomonadati</taxon>
        <taxon>Pseudomonadota</taxon>
        <taxon>Gammaproteobacteria</taxon>
        <taxon>Oceanospirillales</taxon>
        <taxon>Halomonadaceae</taxon>
        <taxon>Modicisalibacter</taxon>
    </lineage>
</organism>
<dbReference type="Proteomes" id="UP001500074">
    <property type="component" value="Unassembled WGS sequence"/>
</dbReference>
<evidence type="ECO:0000313" key="3">
    <source>
        <dbReference type="Proteomes" id="UP001500074"/>
    </source>
</evidence>
<dbReference type="EMBL" id="BAABKI010000026">
    <property type="protein sequence ID" value="GAA5177546.1"/>
    <property type="molecule type" value="Genomic_DNA"/>
</dbReference>
<feature type="region of interest" description="Disordered" evidence="1">
    <location>
        <begin position="88"/>
        <end position="181"/>
    </location>
</feature>
<name>A0ABP9RIT2_9GAMM</name>
<dbReference type="Pfam" id="PF12277">
    <property type="entry name" value="DUF3618"/>
    <property type="match status" value="1"/>
</dbReference>
<sequence>MSERRNQRNPEEIEADIAQHRERLDESLEELEERYSPQQLINRTFDYVRHGGANEFAANLGETIKQNPAPFMVTSVGLGWLIWSSQRSANGRPHSGNGTRGVEGYYPSKPVATTSGNDSQGHGRTAAAKEKAQHMSDKAQHMSGSIKDRARGMSDGMRERTSRARAGSRNAMHGASSRAQSVGQQTTHFIKEHPVMAGALGIALGAAIGSLLPSTRTEDERLGAMRDKTVDRATEEGERYAEEARAKANEKAEQAGSQNSAESGRSGSGGASETGGNSAFREATTPGSAAEATEPRQSGVNGDDSRSGGSR</sequence>
<dbReference type="RefSeq" id="WP_051907547.1">
    <property type="nucleotide sequence ID" value="NZ_BAABKI010000026.1"/>
</dbReference>
<dbReference type="InterPro" id="IPR022062">
    <property type="entry name" value="DUF3618"/>
</dbReference>